<evidence type="ECO:0000313" key="7">
    <source>
        <dbReference type="EMBL" id="SCZ76727.1"/>
    </source>
</evidence>
<dbReference type="InterPro" id="IPR007371">
    <property type="entry name" value="TPK_catalytic"/>
</dbReference>
<dbReference type="Gene3D" id="3.40.50.10240">
    <property type="entry name" value="Thiamin pyrophosphokinase, catalytic domain"/>
    <property type="match status" value="1"/>
</dbReference>
<name>A0A1G5RRT1_PSEXY</name>
<dbReference type="InterPro" id="IPR053149">
    <property type="entry name" value="TPK"/>
</dbReference>
<reference evidence="7 8" key="1">
    <citation type="submission" date="2016-10" db="EMBL/GenBank/DDBJ databases">
        <authorList>
            <person name="de Groot N.N."/>
        </authorList>
    </citation>
    <scope>NUCLEOTIDE SEQUENCE [LARGE SCALE GENOMIC DNA]</scope>
    <source>
        <strain evidence="7 8">DSM 10317</strain>
    </source>
</reference>
<dbReference type="GO" id="GO:0009229">
    <property type="term" value="P:thiamine diphosphate biosynthetic process"/>
    <property type="evidence" value="ECO:0007669"/>
    <property type="project" value="InterPro"/>
</dbReference>
<sequence>MIVVIIAGGNIDEKFTGGFIEDLDESSLFLIACDKGYEACERIGVKPDVLIGDFDSAKGDVSSRATAAGVQVITLNPVKDDTDTEAALDLAIKKTSEDDEIFLLGATGTRLDHVLGNISLVGKGLKAGRMVTMMDSHNSIQMIQPGETYVVEKDYQFGKYISVFPYMGPVKGLNMTGFKYPVKDGEIQGFSTLTVSNELAEDEGVITIEEGTLIVIESVD</sequence>
<dbReference type="InterPro" id="IPR036759">
    <property type="entry name" value="TPK_catalytic_sf"/>
</dbReference>
<evidence type="ECO:0000256" key="5">
    <source>
        <dbReference type="NCBIfam" id="TIGR01378"/>
    </source>
</evidence>
<dbReference type="GO" id="GO:0016301">
    <property type="term" value="F:kinase activity"/>
    <property type="evidence" value="ECO:0007669"/>
    <property type="project" value="UniProtKB-KW"/>
</dbReference>
<dbReference type="CDD" id="cd07995">
    <property type="entry name" value="TPK"/>
    <property type="match status" value="1"/>
</dbReference>
<dbReference type="EMBL" id="FMWK01000002">
    <property type="protein sequence ID" value="SCZ76727.1"/>
    <property type="molecule type" value="Genomic_DNA"/>
</dbReference>
<dbReference type="RefSeq" id="WP_176757577.1">
    <property type="nucleotide sequence ID" value="NZ_FMWK01000002.1"/>
</dbReference>
<dbReference type="SMART" id="SM00983">
    <property type="entry name" value="TPK_B1_binding"/>
    <property type="match status" value="1"/>
</dbReference>
<keyword evidence="4" id="KW-0067">ATP-binding</keyword>
<dbReference type="PANTHER" id="PTHR41299">
    <property type="entry name" value="THIAMINE PYROPHOSPHOKINASE"/>
    <property type="match status" value="1"/>
</dbReference>
<dbReference type="GO" id="GO:0006772">
    <property type="term" value="P:thiamine metabolic process"/>
    <property type="evidence" value="ECO:0007669"/>
    <property type="project" value="UniProtKB-UniRule"/>
</dbReference>
<dbReference type="GO" id="GO:0030975">
    <property type="term" value="F:thiamine binding"/>
    <property type="evidence" value="ECO:0007669"/>
    <property type="project" value="InterPro"/>
</dbReference>
<keyword evidence="2" id="KW-0547">Nucleotide-binding</keyword>
<dbReference type="AlphaFoldDB" id="A0A1G5RRT1"/>
<keyword evidence="1" id="KW-0808">Transferase</keyword>
<dbReference type="Pfam" id="PF04263">
    <property type="entry name" value="TPK_catalytic"/>
    <property type="match status" value="1"/>
</dbReference>
<evidence type="ECO:0000256" key="4">
    <source>
        <dbReference type="ARBA" id="ARBA00022840"/>
    </source>
</evidence>
<evidence type="ECO:0000256" key="2">
    <source>
        <dbReference type="ARBA" id="ARBA00022741"/>
    </source>
</evidence>
<evidence type="ECO:0000313" key="8">
    <source>
        <dbReference type="Proteomes" id="UP000199428"/>
    </source>
</evidence>
<dbReference type="GO" id="GO:0004788">
    <property type="term" value="F:thiamine diphosphokinase activity"/>
    <property type="evidence" value="ECO:0007669"/>
    <property type="project" value="UniProtKB-UniRule"/>
</dbReference>
<feature type="domain" description="Thiamin pyrophosphokinase thiamin-binding" evidence="6">
    <location>
        <begin position="146"/>
        <end position="214"/>
    </location>
</feature>
<evidence type="ECO:0000256" key="1">
    <source>
        <dbReference type="ARBA" id="ARBA00022679"/>
    </source>
</evidence>
<dbReference type="SUPFAM" id="SSF63862">
    <property type="entry name" value="Thiamin pyrophosphokinase, substrate-binding domain"/>
    <property type="match status" value="1"/>
</dbReference>
<protein>
    <recommendedName>
        <fullName evidence="5">Thiamine diphosphokinase</fullName>
        <ecNumber evidence="5">2.7.6.2</ecNumber>
    </recommendedName>
</protein>
<organism evidence="7 8">
    <name type="scientific">Pseudobutyrivibrio xylanivorans</name>
    <dbReference type="NCBI Taxonomy" id="185007"/>
    <lineage>
        <taxon>Bacteria</taxon>
        <taxon>Bacillati</taxon>
        <taxon>Bacillota</taxon>
        <taxon>Clostridia</taxon>
        <taxon>Lachnospirales</taxon>
        <taxon>Lachnospiraceae</taxon>
        <taxon>Pseudobutyrivibrio</taxon>
    </lineage>
</organism>
<dbReference type="Proteomes" id="UP000199428">
    <property type="component" value="Unassembled WGS sequence"/>
</dbReference>
<dbReference type="GO" id="GO:0005524">
    <property type="term" value="F:ATP binding"/>
    <property type="evidence" value="ECO:0007669"/>
    <property type="project" value="UniProtKB-KW"/>
</dbReference>
<dbReference type="InterPro" id="IPR007373">
    <property type="entry name" value="Thiamin_PyroPKinase_B1-bd"/>
</dbReference>
<keyword evidence="3 7" id="KW-0418">Kinase</keyword>
<dbReference type="NCBIfam" id="TIGR01378">
    <property type="entry name" value="thi_PPkinase"/>
    <property type="match status" value="1"/>
</dbReference>
<dbReference type="InterPro" id="IPR036371">
    <property type="entry name" value="TPK_B1-bd_sf"/>
</dbReference>
<proteinExistence type="predicted"/>
<accession>A0A1G5RRT1</accession>
<dbReference type="Pfam" id="PF04265">
    <property type="entry name" value="TPK_B1_binding"/>
    <property type="match status" value="1"/>
</dbReference>
<evidence type="ECO:0000256" key="3">
    <source>
        <dbReference type="ARBA" id="ARBA00022777"/>
    </source>
</evidence>
<evidence type="ECO:0000259" key="6">
    <source>
        <dbReference type="SMART" id="SM00983"/>
    </source>
</evidence>
<dbReference type="InterPro" id="IPR006282">
    <property type="entry name" value="Thi_PPkinase"/>
</dbReference>
<gene>
    <name evidence="7" type="ORF">SAMN02910350_00402</name>
</gene>
<dbReference type="EC" id="2.7.6.2" evidence="5"/>
<dbReference type="SUPFAM" id="SSF63999">
    <property type="entry name" value="Thiamin pyrophosphokinase, catalytic domain"/>
    <property type="match status" value="1"/>
</dbReference>
<dbReference type="PANTHER" id="PTHR41299:SF1">
    <property type="entry name" value="THIAMINE PYROPHOSPHOKINASE"/>
    <property type="match status" value="1"/>
</dbReference>